<dbReference type="InterPro" id="IPR001763">
    <property type="entry name" value="Rhodanese-like_dom"/>
</dbReference>
<dbReference type="Proteomes" id="UP000658613">
    <property type="component" value="Unassembled WGS sequence"/>
</dbReference>
<feature type="domain" description="Rhodanese" evidence="1">
    <location>
        <begin position="9"/>
        <end position="96"/>
    </location>
</feature>
<accession>A0A931DXX0</accession>
<gene>
    <name evidence="2" type="ORF">IW254_001326</name>
</gene>
<dbReference type="InterPro" id="IPR036873">
    <property type="entry name" value="Rhodanese-like_dom_sf"/>
</dbReference>
<evidence type="ECO:0000259" key="1">
    <source>
        <dbReference type="PROSITE" id="PS50206"/>
    </source>
</evidence>
<dbReference type="Pfam" id="PF00581">
    <property type="entry name" value="Rhodanese"/>
    <property type="match status" value="1"/>
</dbReference>
<protein>
    <submittedName>
        <fullName evidence="2">Rhodanese-related sulfurtransferase</fullName>
    </submittedName>
</protein>
<proteinExistence type="predicted"/>
<name>A0A931DXX0_9CORY</name>
<evidence type="ECO:0000313" key="3">
    <source>
        <dbReference type="Proteomes" id="UP000658613"/>
    </source>
</evidence>
<dbReference type="InterPro" id="IPR050229">
    <property type="entry name" value="GlpE_sulfurtransferase"/>
</dbReference>
<dbReference type="PROSITE" id="PS50206">
    <property type="entry name" value="RHODANESE_3"/>
    <property type="match status" value="1"/>
</dbReference>
<dbReference type="SUPFAM" id="SSF52821">
    <property type="entry name" value="Rhodanese/Cell cycle control phosphatase"/>
    <property type="match status" value="1"/>
</dbReference>
<dbReference type="CDD" id="cd00158">
    <property type="entry name" value="RHOD"/>
    <property type="match status" value="1"/>
</dbReference>
<keyword evidence="3" id="KW-1185">Reference proteome</keyword>
<dbReference type="SMART" id="SM00450">
    <property type="entry name" value="RHOD"/>
    <property type="match status" value="1"/>
</dbReference>
<comment type="caution">
    <text evidence="2">The sequence shown here is derived from an EMBL/GenBank/DDBJ whole genome shotgun (WGS) entry which is preliminary data.</text>
</comment>
<organism evidence="2 3">
    <name type="scientific">Corynebacterium aquatimens</name>
    <dbReference type="NCBI Taxonomy" id="1190508"/>
    <lineage>
        <taxon>Bacteria</taxon>
        <taxon>Bacillati</taxon>
        <taxon>Actinomycetota</taxon>
        <taxon>Actinomycetes</taxon>
        <taxon>Mycobacteriales</taxon>
        <taxon>Corynebacteriaceae</taxon>
        <taxon>Corynebacterium</taxon>
    </lineage>
</organism>
<sequence>MEHVNPTDVPREAQLIDCREPDEFAEVHAEGAVNLPLSNFAALTDRIDFNKPVYVICRSGGRSVEASQYLEEVFDADVYNVSGGTQDWINAGLPTE</sequence>
<dbReference type="PANTHER" id="PTHR43031:SF18">
    <property type="entry name" value="RHODANESE-RELATED SULFURTRANSFERASES"/>
    <property type="match status" value="1"/>
</dbReference>
<dbReference type="AlphaFoldDB" id="A0A931DXX0"/>
<evidence type="ECO:0000313" key="2">
    <source>
        <dbReference type="EMBL" id="MBG6122357.1"/>
    </source>
</evidence>
<dbReference type="Gene3D" id="3.40.250.10">
    <property type="entry name" value="Rhodanese-like domain"/>
    <property type="match status" value="1"/>
</dbReference>
<dbReference type="EMBL" id="JADOUE010000001">
    <property type="protein sequence ID" value="MBG6122357.1"/>
    <property type="molecule type" value="Genomic_DNA"/>
</dbReference>
<dbReference type="RefSeq" id="WP_196824763.1">
    <property type="nucleotide sequence ID" value="NZ_CP046980.1"/>
</dbReference>
<dbReference type="PANTHER" id="PTHR43031">
    <property type="entry name" value="FAD-DEPENDENT OXIDOREDUCTASE"/>
    <property type="match status" value="1"/>
</dbReference>
<reference evidence="2" key="1">
    <citation type="submission" date="2020-11" db="EMBL/GenBank/DDBJ databases">
        <title>Sequencing the genomes of 1000 actinobacteria strains.</title>
        <authorList>
            <person name="Klenk H.-P."/>
        </authorList>
    </citation>
    <scope>NUCLEOTIDE SEQUENCE</scope>
    <source>
        <strain evidence="2">DSM 45632</strain>
    </source>
</reference>